<feature type="domain" description="BFD-like [2Fe-2S]-binding" evidence="3">
    <location>
        <begin position="513"/>
        <end position="566"/>
    </location>
</feature>
<accession>A0A9D1HY85</accession>
<dbReference type="InterPro" id="IPR007419">
    <property type="entry name" value="BFD-like_2Fe2S-bd_dom"/>
</dbReference>
<evidence type="ECO:0000313" key="4">
    <source>
        <dbReference type="EMBL" id="HIU24739.1"/>
    </source>
</evidence>
<reference evidence="4" key="2">
    <citation type="journal article" date="2021" name="PeerJ">
        <title>Extensive microbial diversity within the chicken gut microbiome revealed by metagenomics and culture.</title>
        <authorList>
            <person name="Gilroy R."/>
            <person name="Ravi A."/>
            <person name="Getino M."/>
            <person name="Pursley I."/>
            <person name="Horton D.L."/>
            <person name="Alikhan N.F."/>
            <person name="Baker D."/>
            <person name="Gharbi K."/>
            <person name="Hall N."/>
            <person name="Watson M."/>
            <person name="Adriaenssens E.M."/>
            <person name="Foster-Nyarko E."/>
            <person name="Jarju S."/>
            <person name="Secka A."/>
            <person name="Antonio M."/>
            <person name="Oren A."/>
            <person name="Chaudhuri R.R."/>
            <person name="La Ragione R."/>
            <person name="Hildebrand F."/>
            <person name="Pallen M.J."/>
        </authorList>
    </citation>
    <scope>NUCLEOTIDE SEQUENCE</scope>
    <source>
        <strain evidence="4">ChiHjej12B11-29160</strain>
    </source>
</reference>
<dbReference type="EMBL" id="DVMQ01000018">
    <property type="protein sequence ID" value="HIU24739.1"/>
    <property type="molecule type" value="Genomic_DNA"/>
</dbReference>
<dbReference type="Pfam" id="PF01266">
    <property type="entry name" value="DAO"/>
    <property type="match status" value="1"/>
</dbReference>
<reference evidence="4" key="1">
    <citation type="submission" date="2020-10" db="EMBL/GenBank/DDBJ databases">
        <authorList>
            <person name="Gilroy R."/>
        </authorList>
    </citation>
    <scope>NUCLEOTIDE SEQUENCE</scope>
    <source>
        <strain evidence="4">ChiHjej12B11-29160</strain>
    </source>
</reference>
<dbReference type="InterPro" id="IPR052745">
    <property type="entry name" value="G3P_Oxidase/Oxidoreductase"/>
</dbReference>
<feature type="region of interest" description="Disordered" evidence="1">
    <location>
        <begin position="584"/>
        <end position="609"/>
    </location>
</feature>
<dbReference type="InterPro" id="IPR036188">
    <property type="entry name" value="FAD/NAD-bd_sf"/>
</dbReference>
<evidence type="ECO:0000256" key="1">
    <source>
        <dbReference type="SAM" id="MobiDB-lite"/>
    </source>
</evidence>
<dbReference type="PANTHER" id="PTHR42720">
    <property type="entry name" value="GLYCEROL-3-PHOSPHATE DEHYDROGENASE"/>
    <property type="match status" value="1"/>
</dbReference>
<dbReference type="Gene3D" id="3.30.9.10">
    <property type="entry name" value="D-Amino Acid Oxidase, subunit A, domain 2"/>
    <property type="match status" value="1"/>
</dbReference>
<dbReference type="InterPro" id="IPR006076">
    <property type="entry name" value="FAD-dep_OxRdtase"/>
</dbReference>
<evidence type="ECO:0000313" key="5">
    <source>
        <dbReference type="Proteomes" id="UP000824078"/>
    </source>
</evidence>
<proteinExistence type="predicted"/>
<feature type="compositionally biased region" description="Basic and acidic residues" evidence="1">
    <location>
        <begin position="344"/>
        <end position="360"/>
    </location>
</feature>
<dbReference type="SUPFAM" id="SSF51905">
    <property type="entry name" value="FAD/NAD(P)-binding domain"/>
    <property type="match status" value="1"/>
</dbReference>
<dbReference type="AlphaFoldDB" id="A0A9D1HY85"/>
<dbReference type="Gene3D" id="1.10.10.1100">
    <property type="entry name" value="BFD-like [2Fe-2S]-binding domain"/>
    <property type="match status" value="1"/>
</dbReference>
<evidence type="ECO:0000259" key="2">
    <source>
        <dbReference type="Pfam" id="PF01266"/>
    </source>
</evidence>
<dbReference type="CDD" id="cd19946">
    <property type="entry name" value="GlpA-like_Fer2_BFD-like"/>
    <property type="match status" value="1"/>
</dbReference>
<name>A0A9D1HY85_9ACTN</name>
<evidence type="ECO:0000259" key="3">
    <source>
        <dbReference type="Pfam" id="PF04324"/>
    </source>
</evidence>
<dbReference type="PANTHER" id="PTHR42720:SF1">
    <property type="entry name" value="GLYCEROL 3-PHOSPHATE OXIDASE"/>
    <property type="match status" value="1"/>
</dbReference>
<dbReference type="Pfam" id="PF04324">
    <property type="entry name" value="Fer2_BFD"/>
    <property type="match status" value="1"/>
</dbReference>
<organism evidence="4 5">
    <name type="scientific">Candidatus Coprovicinus avistercoris</name>
    <dbReference type="NCBI Taxonomy" id="2840754"/>
    <lineage>
        <taxon>Bacteria</taxon>
        <taxon>Bacillati</taxon>
        <taxon>Actinomycetota</taxon>
        <taxon>Coriobacteriia</taxon>
        <taxon>Coriobacteriales</taxon>
        <taxon>Coriobacteriaceae</taxon>
        <taxon>Coriobacteriaceae incertae sedis</taxon>
        <taxon>Candidatus Coprovicinus</taxon>
    </lineage>
</organism>
<feature type="region of interest" description="Disordered" evidence="1">
    <location>
        <begin position="344"/>
        <end position="389"/>
    </location>
</feature>
<dbReference type="Proteomes" id="UP000824078">
    <property type="component" value="Unassembled WGS sequence"/>
</dbReference>
<feature type="domain" description="FAD dependent oxidoreductase" evidence="2">
    <location>
        <begin position="96"/>
        <end position="464"/>
    </location>
</feature>
<dbReference type="Gene3D" id="3.50.50.60">
    <property type="entry name" value="FAD/NAD(P)-binding domain"/>
    <property type="match status" value="1"/>
</dbReference>
<gene>
    <name evidence="4" type="ORF">IAD17_07435</name>
</gene>
<protein>
    <submittedName>
        <fullName evidence="4">FAD-dependent oxidoreductase</fullName>
    </submittedName>
</protein>
<dbReference type="InterPro" id="IPR041854">
    <property type="entry name" value="BFD-like_2Fe2S-bd_dom_sf"/>
</dbReference>
<comment type="caution">
    <text evidence="4">The sequence shown here is derived from an EMBL/GenBank/DDBJ whole genome shotgun (WGS) entry which is preliminary data.</text>
</comment>
<sequence length="609" mass="66649">MDADVNALKSMVEKHVTEQYPDAALSVSIDWRGIATVSGQCSSYQQLVDVGHSVAKLPGIRNVVSEMHVKGMELPHRDYSSLIEQGHAAGELANCDVVVVGLGIVGAACARELARYNLNIIAIDIAEDIATGASKANNGGVHHAGGVKPGTLKAKLSVQGNRMWDRLAEELGFDFDRCGDLLYIEDPDDMDELADEFKTAVRNGDYKPKLIDGEQCFEIEPKLADYGKKPVMGLWLPSQGRVHTYEVAVALAENAAQNGVRVMLETGACDIVTAPVKHPTHDGECEVVGVLTNRGLIRCRYVVNAAGLYSDDLSAMSGDKSFSIHGRRGTIAIIDKAKKPMFDHLTGRMNPEKKQGRDPNSKGGGMEFTPSRNILIGPSAHEVPNKEDTRTTKEDLDWIWNINENPEVSQADIIRVFSGVRPADFSEDFQVNSSEICHRFINAGAIQSPGVGSSPAIAQLVTKLIRDDAAQSGEEIERNAAFNPYRKRPVRFRELSHDEQDALVSQHPEYGRIVCRCEQITEGEVIEALHSPVVPHSIDGIKRRCRCGMGRCQGGFCQERVLEIIARELGETWCEIPLHGPGSEVLRRDTRPNAHTSHNGQGELEGVTQ</sequence>